<gene>
    <name evidence="1" type="ORF">NDU88_002248</name>
</gene>
<name>A0AAV7WPC0_PLEWA</name>
<proteinExistence type="predicted"/>
<dbReference type="Proteomes" id="UP001066276">
    <property type="component" value="Chromosome 1_1"/>
</dbReference>
<evidence type="ECO:0000313" key="2">
    <source>
        <dbReference type="Proteomes" id="UP001066276"/>
    </source>
</evidence>
<reference evidence="1" key="1">
    <citation type="journal article" date="2022" name="bioRxiv">
        <title>Sequencing and chromosome-scale assembly of the giantPleurodeles waltlgenome.</title>
        <authorList>
            <person name="Brown T."/>
            <person name="Elewa A."/>
            <person name="Iarovenko S."/>
            <person name="Subramanian E."/>
            <person name="Araus A.J."/>
            <person name="Petzold A."/>
            <person name="Susuki M."/>
            <person name="Suzuki K.-i.T."/>
            <person name="Hayashi T."/>
            <person name="Toyoda A."/>
            <person name="Oliveira C."/>
            <person name="Osipova E."/>
            <person name="Leigh N.D."/>
            <person name="Simon A."/>
            <person name="Yun M.H."/>
        </authorList>
    </citation>
    <scope>NUCLEOTIDE SEQUENCE</scope>
    <source>
        <strain evidence="1">20211129_DDA</strain>
        <tissue evidence="1">Liver</tissue>
    </source>
</reference>
<sequence>MSFGTNDAEEDWATFRDADYNTAIAPLDQNICNYQDWFGDNDEDIQKLLDEKREAFRSLQQDNTSAFKKAA</sequence>
<evidence type="ECO:0000313" key="1">
    <source>
        <dbReference type="EMBL" id="KAJ1214630.1"/>
    </source>
</evidence>
<protein>
    <submittedName>
        <fullName evidence="1">Uncharacterized protein</fullName>
    </submittedName>
</protein>
<accession>A0AAV7WPC0</accession>
<dbReference type="AlphaFoldDB" id="A0AAV7WPC0"/>
<dbReference type="EMBL" id="JANPWB010000001">
    <property type="protein sequence ID" value="KAJ1214630.1"/>
    <property type="molecule type" value="Genomic_DNA"/>
</dbReference>
<comment type="caution">
    <text evidence="1">The sequence shown here is derived from an EMBL/GenBank/DDBJ whole genome shotgun (WGS) entry which is preliminary data.</text>
</comment>
<keyword evidence="2" id="KW-1185">Reference proteome</keyword>
<organism evidence="1 2">
    <name type="scientific">Pleurodeles waltl</name>
    <name type="common">Iberian ribbed newt</name>
    <dbReference type="NCBI Taxonomy" id="8319"/>
    <lineage>
        <taxon>Eukaryota</taxon>
        <taxon>Metazoa</taxon>
        <taxon>Chordata</taxon>
        <taxon>Craniata</taxon>
        <taxon>Vertebrata</taxon>
        <taxon>Euteleostomi</taxon>
        <taxon>Amphibia</taxon>
        <taxon>Batrachia</taxon>
        <taxon>Caudata</taxon>
        <taxon>Salamandroidea</taxon>
        <taxon>Salamandridae</taxon>
        <taxon>Pleurodelinae</taxon>
        <taxon>Pleurodeles</taxon>
    </lineage>
</organism>